<dbReference type="Proteomes" id="UP000789508">
    <property type="component" value="Unassembled WGS sequence"/>
</dbReference>
<dbReference type="EMBL" id="CAJVPS010002584">
    <property type="protein sequence ID" value="CAG8572058.1"/>
    <property type="molecule type" value="Genomic_DNA"/>
</dbReference>
<accession>A0A9N9G269</accession>
<keyword evidence="2" id="KW-1185">Reference proteome</keyword>
<sequence>MFKAHEDKEIYDYDDEISDVKMNFSNEEKLYKWKAFPFNAWILSTGKNVSQVLENFRSTIPKSKAYLYPAFFGTLDLSGKKDKPEEINNSGGGNIITTSNEEKRQSQEEMLYDLFDKIQEKPDDLIKAIEKCTIEFVYDEGEIQSIASAFVIDSMKKPTDRSLIGQKCDFRITCDGFEMDIELRSGRLSVQISSNYIQLGSTLMVRFPGKAHYQLFTMDWKSRGLWRLGLLKKTNLPQSNSQLLIIEKLVVTLLRLELTLNHIESIRNDLAVKASRLHRKRHTSIINKQ</sequence>
<dbReference type="AlphaFoldDB" id="A0A9N9G269"/>
<dbReference type="OrthoDB" id="2428620at2759"/>
<evidence type="ECO:0000313" key="1">
    <source>
        <dbReference type="EMBL" id="CAG8572058.1"/>
    </source>
</evidence>
<organism evidence="1 2">
    <name type="scientific">Ambispora leptoticha</name>
    <dbReference type="NCBI Taxonomy" id="144679"/>
    <lineage>
        <taxon>Eukaryota</taxon>
        <taxon>Fungi</taxon>
        <taxon>Fungi incertae sedis</taxon>
        <taxon>Mucoromycota</taxon>
        <taxon>Glomeromycotina</taxon>
        <taxon>Glomeromycetes</taxon>
        <taxon>Archaeosporales</taxon>
        <taxon>Ambisporaceae</taxon>
        <taxon>Ambispora</taxon>
    </lineage>
</organism>
<reference evidence="1" key="1">
    <citation type="submission" date="2021-06" db="EMBL/GenBank/DDBJ databases">
        <authorList>
            <person name="Kallberg Y."/>
            <person name="Tangrot J."/>
            <person name="Rosling A."/>
        </authorList>
    </citation>
    <scope>NUCLEOTIDE SEQUENCE</scope>
    <source>
        <strain evidence="1">FL130A</strain>
    </source>
</reference>
<evidence type="ECO:0000313" key="2">
    <source>
        <dbReference type="Proteomes" id="UP000789508"/>
    </source>
</evidence>
<gene>
    <name evidence="1" type="ORF">ALEPTO_LOCUS6859</name>
</gene>
<name>A0A9N9G269_9GLOM</name>
<proteinExistence type="predicted"/>
<protein>
    <submittedName>
        <fullName evidence="1">10323_t:CDS:1</fullName>
    </submittedName>
</protein>
<comment type="caution">
    <text evidence="1">The sequence shown here is derived from an EMBL/GenBank/DDBJ whole genome shotgun (WGS) entry which is preliminary data.</text>
</comment>